<organism evidence="1 2">
    <name type="scientific">Scleroderma citrinum Foug A</name>
    <dbReference type="NCBI Taxonomy" id="1036808"/>
    <lineage>
        <taxon>Eukaryota</taxon>
        <taxon>Fungi</taxon>
        <taxon>Dikarya</taxon>
        <taxon>Basidiomycota</taxon>
        <taxon>Agaricomycotina</taxon>
        <taxon>Agaricomycetes</taxon>
        <taxon>Agaricomycetidae</taxon>
        <taxon>Boletales</taxon>
        <taxon>Sclerodermatineae</taxon>
        <taxon>Sclerodermataceae</taxon>
        <taxon>Scleroderma</taxon>
    </lineage>
</organism>
<dbReference type="Proteomes" id="UP000053989">
    <property type="component" value="Unassembled WGS sequence"/>
</dbReference>
<proteinExistence type="predicted"/>
<dbReference type="InParanoid" id="A0A0C3A312"/>
<evidence type="ECO:0000313" key="1">
    <source>
        <dbReference type="EMBL" id="KIM59057.1"/>
    </source>
</evidence>
<gene>
    <name evidence="1" type="ORF">SCLCIDRAFT_1043707</name>
</gene>
<protein>
    <submittedName>
        <fullName evidence="1">Uncharacterized protein</fullName>
    </submittedName>
</protein>
<dbReference type="EMBL" id="KN822078">
    <property type="protein sequence ID" value="KIM59057.1"/>
    <property type="molecule type" value="Genomic_DNA"/>
</dbReference>
<reference evidence="1 2" key="1">
    <citation type="submission" date="2014-04" db="EMBL/GenBank/DDBJ databases">
        <authorList>
            <consortium name="DOE Joint Genome Institute"/>
            <person name="Kuo A."/>
            <person name="Kohler A."/>
            <person name="Nagy L.G."/>
            <person name="Floudas D."/>
            <person name="Copeland A."/>
            <person name="Barry K.W."/>
            <person name="Cichocki N."/>
            <person name="Veneault-Fourrey C."/>
            <person name="LaButti K."/>
            <person name="Lindquist E.A."/>
            <person name="Lipzen A."/>
            <person name="Lundell T."/>
            <person name="Morin E."/>
            <person name="Murat C."/>
            <person name="Sun H."/>
            <person name="Tunlid A."/>
            <person name="Henrissat B."/>
            <person name="Grigoriev I.V."/>
            <person name="Hibbett D.S."/>
            <person name="Martin F."/>
            <person name="Nordberg H.P."/>
            <person name="Cantor M.N."/>
            <person name="Hua S.X."/>
        </authorList>
    </citation>
    <scope>NUCLEOTIDE SEQUENCE [LARGE SCALE GENOMIC DNA]</scope>
    <source>
        <strain evidence="1 2">Foug A</strain>
    </source>
</reference>
<reference evidence="2" key="2">
    <citation type="submission" date="2015-01" db="EMBL/GenBank/DDBJ databases">
        <title>Evolutionary Origins and Diversification of the Mycorrhizal Mutualists.</title>
        <authorList>
            <consortium name="DOE Joint Genome Institute"/>
            <consortium name="Mycorrhizal Genomics Consortium"/>
            <person name="Kohler A."/>
            <person name="Kuo A."/>
            <person name="Nagy L.G."/>
            <person name="Floudas D."/>
            <person name="Copeland A."/>
            <person name="Barry K.W."/>
            <person name="Cichocki N."/>
            <person name="Veneault-Fourrey C."/>
            <person name="LaButti K."/>
            <person name="Lindquist E.A."/>
            <person name="Lipzen A."/>
            <person name="Lundell T."/>
            <person name="Morin E."/>
            <person name="Murat C."/>
            <person name="Riley R."/>
            <person name="Ohm R."/>
            <person name="Sun H."/>
            <person name="Tunlid A."/>
            <person name="Henrissat B."/>
            <person name="Grigoriev I.V."/>
            <person name="Hibbett D.S."/>
            <person name="Martin F."/>
        </authorList>
    </citation>
    <scope>NUCLEOTIDE SEQUENCE [LARGE SCALE GENOMIC DNA]</scope>
    <source>
        <strain evidence="2">Foug A</strain>
    </source>
</reference>
<name>A0A0C3A312_9AGAM</name>
<dbReference type="HOGENOM" id="CLU_2414598_0_0_1"/>
<keyword evidence="2" id="KW-1185">Reference proteome</keyword>
<evidence type="ECO:0000313" key="2">
    <source>
        <dbReference type="Proteomes" id="UP000053989"/>
    </source>
</evidence>
<accession>A0A0C3A312</accession>
<sequence>MLDQIWCFSMTSWVQLTPIVQDTCFIMPLVSKDSSLSKPGSWSQMTPLTSSISTRPSTSVCHVLMSGLRSPHAGLSTPGLTSSSMSHFDAGL</sequence>
<dbReference type="AlphaFoldDB" id="A0A0C3A312"/>